<reference evidence="3 4" key="1">
    <citation type="submission" date="2020-07" db="EMBL/GenBank/DDBJ databases">
        <authorList>
            <person name="Feng X."/>
        </authorList>
    </citation>
    <scope>NUCLEOTIDE SEQUENCE [LARGE SCALE GENOMIC DNA]</scope>
    <source>
        <strain evidence="3 4">JCM23202</strain>
    </source>
</reference>
<dbReference type="Proteomes" id="UP000526501">
    <property type="component" value="Unassembled WGS sequence"/>
</dbReference>
<dbReference type="RefSeq" id="WP_185658495.1">
    <property type="nucleotide sequence ID" value="NZ_CAWPOO010000001.1"/>
</dbReference>
<feature type="transmembrane region" description="Helical" evidence="1">
    <location>
        <begin position="133"/>
        <end position="154"/>
    </location>
</feature>
<evidence type="ECO:0000256" key="1">
    <source>
        <dbReference type="SAM" id="Phobius"/>
    </source>
</evidence>
<evidence type="ECO:0000313" key="3">
    <source>
        <dbReference type="EMBL" id="MBC2604604.1"/>
    </source>
</evidence>
<sequence>MIEDGNLYALLNPVAAFLAGALVSLHCVGMCGPLSCALIGRQQGSSVFVSHGVYHLGRFVSYTLLGALAGTLGSQLVSWVGENPARYAPWALGLFFVALALNLDGLITKWQARTGVGRGLVQRAYRLSGNARGLSLGLLTPLIPCGPLYLMLWATTLTGSAAQGALVMFAFATGTAPLMLLAQSGWSWLSVRMDARKLAYLRRGLALVAVGLLCLRAFVGTDAESLVSGDGICK</sequence>
<feature type="transmembrane region" description="Helical" evidence="1">
    <location>
        <begin position="200"/>
        <end position="219"/>
    </location>
</feature>
<feature type="transmembrane region" description="Helical" evidence="1">
    <location>
        <begin position="166"/>
        <end position="188"/>
    </location>
</feature>
<proteinExistence type="predicted"/>
<keyword evidence="4" id="KW-1185">Reference proteome</keyword>
<feature type="transmembrane region" description="Helical" evidence="1">
    <location>
        <begin position="14"/>
        <end position="39"/>
    </location>
</feature>
<keyword evidence="1" id="KW-0812">Transmembrane</keyword>
<name>A0A7X1B2S3_9BACT</name>
<accession>A0A7X1B2S3</accession>
<dbReference type="PANTHER" id="PTHR42208:SF1">
    <property type="entry name" value="HEAVY METAL TRANSPORTER"/>
    <property type="match status" value="1"/>
</dbReference>
<feature type="transmembrane region" description="Helical" evidence="1">
    <location>
        <begin position="87"/>
        <end position="112"/>
    </location>
</feature>
<organism evidence="3 4">
    <name type="scientific">Pelagicoccus albus</name>
    <dbReference type="NCBI Taxonomy" id="415222"/>
    <lineage>
        <taxon>Bacteria</taxon>
        <taxon>Pseudomonadati</taxon>
        <taxon>Verrucomicrobiota</taxon>
        <taxon>Opitutia</taxon>
        <taxon>Puniceicoccales</taxon>
        <taxon>Pelagicoccaceae</taxon>
        <taxon>Pelagicoccus</taxon>
    </lineage>
</organism>
<comment type="caution">
    <text evidence="3">The sequence shown here is derived from an EMBL/GenBank/DDBJ whole genome shotgun (WGS) entry which is preliminary data.</text>
</comment>
<keyword evidence="1" id="KW-1133">Transmembrane helix</keyword>
<gene>
    <name evidence="3" type="ORF">H5P27_00885</name>
</gene>
<evidence type="ECO:0000313" key="4">
    <source>
        <dbReference type="Proteomes" id="UP000526501"/>
    </source>
</evidence>
<protein>
    <submittedName>
        <fullName evidence="3">Sulfite exporter TauE/SafE family protein</fullName>
    </submittedName>
</protein>
<feature type="transmembrane region" description="Helical" evidence="1">
    <location>
        <begin position="59"/>
        <end position="81"/>
    </location>
</feature>
<dbReference type="InterPro" id="IPR039447">
    <property type="entry name" value="UreH-like_TM_dom"/>
</dbReference>
<dbReference type="AlphaFoldDB" id="A0A7X1B2S3"/>
<keyword evidence="1" id="KW-0472">Membrane</keyword>
<dbReference type="Pfam" id="PF13386">
    <property type="entry name" value="DsbD_2"/>
    <property type="match status" value="1"/>
</dbReference>
<evidence type="ECO:0000259" key="2">
    <source>
        <dbReference type="Pfam" id="PF13386"/>
    </source>
</evidence>
<dbReference type="PANTHER" id="PTHR42208">
    <property type="entry name" value="HEAVY METAL TRANSPORTER-RELATED"/>
    <property type="match status" value="1"/>
</dbReference>
<feature type="domain" description="Urease accessory protein UreH-like transmembrane" evidence="2">
    <location>
        <begin position="15"/>
        <end position="212"/>
    </location>
</feature>
<dbReference type="EMBL" id="JACHVC010000001">
    <property type="protein sequence ID" value="MBC2604604.1"/>
    <property type="molecule type" value="Genomic_DNA"/>
</dbReference>